<reference evidence="2 3" key="1">
    <citation type="submission" date="2019-09" db="EMBL/GenBank/DDBJ databases">
        <title>Complete genome sequencing of four Arcobacter species reveals a diverse suite of mobile elements.</title>
        <authorList>
            <person name="Miller W.G."/>
            <person name="Yee E."/>
            <person name="Bono J.L."/>
        </authorList>
    </citation>
    <scope>NUCLEOTIDE SEQUENCE [LARGE SCALE GENOMIC DNA]</scope>
    <source>
        <strain evidence="2 3">LMG 26638</strain>
    </source>
</reference>
<dbReference type="Gene3D" id="1.10.357.10">
    <property type="entry name" value="Tetracycline Repressor, domain 2"/>
    <property type="match status" value="1"/>
</dbReference>
<dbReference type="PROSITE" id="PS50977">
    <property type="entry name" value="HTH_TETR_2"/>
    <property type="match status" value="1"/>
</dbReference>
<reference evidence="2 3" key="3">
    <citation type="submission" date="2019-09" db="EMBL/GenBank/DDBJ databases">
        <title>Taxonomic note: a critical rebuttal of the proposed division of the genus Arcobacter into six genera, emended descriptions of Arcobacter anaerophilus and the genus Arcobacter, and an assessment of genus-level boundaries for Epsilonproteobacteria using in silico genomic comparator tools.</title>
        <authorList>
            <person name="On S.L.W."/>
            <person name="Miller W.G."/>
            <person name="Biggs P."/>
            <person name="Cornelius A."/>
            <person name="Vandamme P."/>
        </authorList>
    </citation>
    <scope>NUCLEOTIDE SEQUENCE [LARGE SCALE GENOMIC DNA]</scope>
    <source>
        <strain evidence="2 3">LMG 26638</strain>
    </source>
</reference>
<dbReference type="PROSITE" id="PS01081">
    <property type="entry name" value="HTH_TETR_1"/>
    <property type="match status" value="1"/>
</dbReference>
<dbReference type="InterPro" id="IPR023772">
    <property type="entry name" value="DNA-bd_HTH_TetR-type_CS"/>
</dbReference>
<evidence type="ECO:0000256" key="1">
    <source>
        <dbReference type="ARBA" id="ARBA00023125"/>
    </source>
</evidence>
<organism evidence="2 3">
    <name type="scientific">Malaciobacter pacificus</name>
    <dbReference type="NCBI Taxonomy" id="1080223"/>
    <lineage>
        <taxon>Bacteria</taxon>
        <taxon>Pseudomonadati</taxon>
        <taxon>Campylobacterota</taxon>
        <taxon>Epsilonproteobacteria</taxon>
        <taxon>Campylobacterales</taxon>
        <taxon>Arcobacteraceae</taxon>
        <taxon>Malaciobacter</taxon>
    </lineage>
</organism>
<keyword evidence="1" id="KW-0238">DNA-binding</keyword>
<reference evidence="3" key="2">
    <citation type="submission" date="2019-09" db="EMBL/GenBank/DDBJ databases">
        <title>Complete genome sequencing of four Arcobacter species reveals a diverse suite of mobile elements.</title>
        <authorList>
            <person name="On S.L.W."/>
            <person name="Miller W.G."/>
            <person name="Biggs P."/>
            <person name="Cornelius A."/>
            <person name="Vandamme P."/>
        </authorList>
    </citation>
    <scope>NUCLEOTIDE SEQUENCE [LARGE SCALE GENOMIC DNA]</scope>
    <source>
        <strain evidence="3">LMG 26638</strain>
    </source>
</reference>
<name>A0A5C2H4T8_9BACT</name>
<dbReference type="OrthoDB" id="9809994at2"/>
<dbReference type="InterPro" id="IPR050624">
    <property type="entry name" value="HTH-type_Tx_Regulator"/>
</dbReference>
<dbReference type="EMBL" id="CP035928">
    <property type="protein sequence ID" value="QEP33803.1"/>
    <property type="molecule type" value="Genomic_DNA"/>
</dbReference>
<keyword evidence="3" id="KW-1185">Reference proteome</keyword>
<dbReference type="Pfam" id="PF00440">
    <property type="entry name" value="TetR_N"/>
    <property type="match status" value="1"/>
</dbReference>
<dbReference type="AlphaFoldDB" id="A0A5C2H4T8"/>
<accession>A0A5C2H4T8</accession>
<evidence type="ECO:0000313" key="3">
    <source>
        <dbReference type="Proteomes" id="UP000322726"/>
    </source>
</evidence>
<dbReference type="InterPro" id="IPR009057">
    <property type="entry name" value="Homeodomain-like_sf"/>
</dbReference>
<dbReference type="PANTHER" id="PTHR43479">
    <property type="entry name" value="ACREF/ENVCD OPERON REPRESSOR-RELATED"/>
    <property type="match status" value="1"/>
</dbReference>
<evidence type="ECO:0000313" key="2">
    <source>
        <dbReference type="EMBL" id="QEP33803.1"/>
    </source>
</evidence>
<gene>
    <name evidence="2" type="ORF">APAC_0656</name>
</gene>
<dbReference type="KEGG" id="apai:APAC_0656"/>
<dbReference type="InterPro" id="IPR001647">
    <property type="entry name" value="HTH_TetR"/>
</dbReference>
<sequence>MPKIVDKVQKRKDIALSCQDLIYDVGVKKLTVAQVAKTAGIGKGTVYEYFENKDDIIFEIINIHIQKHHESFLESIKNVETTREKVFHFFKFVMDDSEENLKHFNGYKEYLSVVLSDENYDMKFFNNTCHLFFKEQLKKIIEEGINKNELIDQSINFVDGLMHFEKGVVCAKMTQVEFDAKKACEDFVNNLFDNLEVKNDK</sequence>
<proteinExistence type="predicted"/>
<dbReference type="GO" id="GO:0003677">
    <property type="term" value="F:DNA binding"/>
    <property type="evidence" value="ECO:0007669"/>
    <property type="project" value="UniProtKB-UniRule"/>
</dbReference>
<dbReference type="PANTHER" id="PTHR43479:SF11">
    <property type="entry name" value="ACREF_ENVCD OPERON REPRESSOR-RELATED"/>
    <property type="match status" value="1"/>
</dbReference>
<protein>
    <submittedName>
        <fullName evidence="2">Transcriptional regulator, TetR/AcrR family</fullName>
    </submittedName>
</protein>
<dbReference type="Proteomes" id="UP000322726">
    <property type="component" value="Chromosome"/>
</dbReference>
<dbReference type="RefSeq" id="WP_130232760.1">
    <property type="nucleotide sequence ID" value="NZ_BMEF01000002.1"/>
</dbReference>
<dbReference type="SUPFAM" id="SSF46689">
    <property type="entry name" value="Homeodomain-like"/>
    <property type="match status" value="1"/>
</dbReference>